<keyword evidence="12 16" id="KW-0406">Ion transport</keyword>
<comment type="caution">
    <text evidence="16">Lacks conserved residue(s) required for the propagation of feature annotation.</text>
</comment>
<comment type="cofactor">
    <cofactor evidence="16">
        <name>FMN</name>
        <dbReference type="ChEBI" id="CHEBI:58210"/>
    </cofactor>
</comment>
<comment type="catalytic activity">
    <reaction evidence="16">
        <text>a ubiquinone + n Na(+)(in) + NADH + H(+) = a ubiquinol + n Na(+)(out) + NAD(+)</text>
        <dbReference type="Rhea" id="RHEA:47748"/>
        <dbReference type="Rhea" id="RHEA-COMP:9565"/>
        <dbReference type="Rhea" id="RHEA-COMP:9566"/>
        <dbReference type="ChEBI" id="CHEBI:15378"/>
        <dbReference type="ChEBI" id="CHEBI:16389"/>
        <dbReference type="ChEBI" id="CHEBI:17976"/>
        <dbReference type="ChEBI" id="CHEBI:29101"/>
        <dbReference type="ChEBI" id="CHEBI:57540"/>
        <dbReference type="ChEBI" id="CHEBI:57945"/>
        <dbReference type="EC" id="7.2.1.1"/>
    </reaction>
</comment>
<keyword evidence="3" id="KW-0997">Cell inner membrane</keyword>
<evidence type="ECO:0000313" key="19">
    <source>
        <dbReference type="Proteomes" id="UP000837803"/>
    </source>
</evidence>
<gene>
    <name evidence="16 18" type="primary">nqrC</name>
    <name evidence="18" type="ORF">LEM8419_01740</name>
</gene>
<dbReference type="Proteomes" id="UP000837803">
    <property type="component" value="Unassembled WGS sequence"/>
</dbReference>
<evidence type="ECO:0000256" key="13">
    <source>
        <dbReference type="ARBA" id="ARBA00023075"/>
    </source>
</evidence>
<keyword evidence="1 16" id="KW-0813">Transport</keyword>
<keyword evidence="13 16" id="KW-0830">Ubiquinone</keyword>
<evidence type="ECO:0000256" key="15">
    <source>
        <dbReference type="ARBA" id="ARBA00023201"/>
    </source>
</evidence>
<evidence type="ECO:0000256" key="10">
    <source>
        <dbReference type="ARBA" id="ARBA00023027"/>
    </source>
</evidence>
<keyword evidence="15 16" id="KW-0739">Sodium transport</keyword>
<evidence type="ECO:0000256" key="8">
    <source>
        <dbReference type="ARBA" id="ARBA00022967"/>
    </source>
</evidence>
<evidence type="ECO:0000256" key="4">
    <source>
        <dbReference type="ARBA" id="ARBA00022553"/>
    </source>
</evidence>
<evidence type="ECO:0000256" key="16">
    <source>
        <dbReference type="HAMAP-Rule" id="MF_00427"/>
    </source>
</evidence>
<dbReference type="EC" id="7.2.1.1" evidence="16"/>
<evidence type="ECO:0000256" key="5">
    <source>
        <dbReference type="ARBA" id="ARBA00022630"/>
    </source>
</evidence>
<evidence type="ECO:0000256" key="11">
    <source>
        <dbReference type="ARBA" id="ARBA00023053"/>
    </source>
</evidence>
<dbReference type="HAMAP" id="MF_00427">
    <property type="entry name" value="NqrC"/>
    <property type="match status" value="1"/>
</dbReference>
<protein>
    <recommendedName>
        <fullName evidence="16">Na(+)-translocating NADH-quinone reductase subunit C</fullName>
        <shortName evidence="16">Na(+)-NQR subunit C</shortName>
        <shortName evidence="16">Na(+)-translocating NQR subunit C</shortName>
        <ecNumber evidence="16">7.2.1.1</ecNumber>
    </recommendedName>
    <alternativeName>
        <fullName evidence="16">NQR complex subunit C</fullName>
    </alternativeName>
    <alternativeName>
        <fullName evidence="16">NQR-1 subunit C</fullName>
    </alternativeName>
</protein>
<dbReference type="InterPro" id="IPR010204">
    <property type="entry name" value="NqrC"/>
</dbReference>
<keyword evidence="11 16" id="KW-0915">Sodium</keyword>
<dbReference type="InterPro" id="IPR007329">
    <property type="entry name" value="FMN-bd"/>
</dbReference>
<evidence type="ECO:0000256" key="14">
    <source>
        <dbReference type="ARBA" id="ARBA00023136"/>
    </source>
</evidence>
<comment type="caution">
    <text evidence="18">The sequence shown here is derived from an EMBL/GenBank/DDBJ whole genome shotgun (WGS) entry which is preliminary data.</text>
</comment>
<proteinExistence type="inferred from homology"/>
<sequence length="250" mass="26999">MSTKYIYTFGTIMTVVVALVLAGFRTATADAAARNEDVFNKREILATVAEPLEAAGKPVGSLTDEEVLQIFDEQVQQVAVNAAGEEITDVDFASIDLATEYKKAENERAYPVNIFNLNGDRYYVFSVRGNGLWDAIWGNIALAGDLNTVTGASFDHAGETPGLGAEIKDNAGWKAQFKGKKIYDGDKFVSIIVRKGGAVNLDHEVDGLSGATVTADGVTKMLWNGLKAYEPFIEEQRAETASEATSMNLK</sequence>
<evidence type="ECO:0000256" key="3">
    <source>
        <dbReference type="ARBA" id="ARBA00022519"/>
    </source>
</evidence>
<keyword evidence="14 16" id="KW-0472">Membrane</keyword>
<keyword evidence="10 16" id="KW-0520">NAD</keyword>
<evidence type="ECO:0000313" key="18">
    <source>
        <dbReference type="EMBL" id="CAH1000606.1"/>
    </source>
</evidence>
<dbReference type="Pfam" id="PF04205">
    <property type="entry name" value="FMN_bind"/>
    <property type="match status" value="1"/>
</dbReference>
<keyword evidence="9 16" id="KW-1133">Transmembrane helix</keyword>
<dbReference type="PANTHER" id="PTHR37838">
    <property type="entry name" value="NA(+)-TRANSLOCATING NADH-QUINONE REDUCTASE SUBUNIT C"/>
    <property type="match status" value="1"/>
</dbReference>
<comment type="subcellular location">
    <subcellularLocation>
        <location evidence="16">Cell membrane</location>
        <topology evidence="16">Single-pass membrane protein</topology>
    </subcellularLocation>
</comment>
<dbReference type="RefSeq" id="WP_238750644.1">
    <property type="nucleotide sequence ID" value="NZ_CAKLPZ010000002.1"/>
</dbReference>
<keyword evidence="8 16" id="KW-1278">Translocase</keyword>
<evidence type="ECO:0000256" key="12">
    <source>
        <dbReference type="ARBA" id="ARBA00023065"/>
    </source>
</evidence>
<name>A0ABM9B1S4_9BACT</name>
<keyword evidence="7 16" id="KW-0812">Transmembrane</keyword>
<reference evidence="18" key="1">
    <citation type="submission" date="2021-12" db="EMBL/GenBank/DDBJ databases">
        <authorList>
            <person name="Rodrigo-Torres L."/>
            <person name="Arahal R. D."/>
            <person name="Lucena T."/>
        </authorList>
    </citation>
    <scope>NUCLEOTIDE SEQUENCE</scope>
    <source>
        <strain evidence="18">CECT 8419</strain>
    </source>
</reference>
<dbReference type="SMART" id="SM00900">
    <property type="entry name" value="FMN_bind"/>
    <property type="match status" value="1"/>
</dbReference>
<organism evidence="18 19">
    <name type="scientific">Neolewinella maritima</name>
    <dbReference type="NCBI Taxonomy" id="1383882"/>
    <lineage>
        <taxon>Bacteria</taxon>
        <taxon>Pseudomonadati</taxon>
        <taxon>Bacteroidota</taxon>
        <taxon>Saprospiria</taxon>
        <taxon>Saprospirales</taxon>
        <taxon>Lewinellaceae</taxon>
        <taxon>Neolewinella</taxon>
    </lineage>
</organism>
<keyword evidence="4 16" id="KW-0597">Phosphoprotein</keyword>
<evidence type="ECO:0000256" key="9">
    <source>
        <dbReference type="ARBA" id="ARBA00022989"/>
    </source>
</evidence>
<comment type="function">
    <text evidence="16">NQR complex catalyzes the reduction of ubiquinone-1 to ubiquinol by two successive reactions, coupled with the transport of Na(+) ions from the cytoplasm to the periplasm. NqrA to NqrE are probably involved in the second step, the conversion of ubisemiquinone to ubiquinol.</text>
</comment>
<evidence type="ECO:0000256" key="2">
    <source>
        <dbReference type="ARBA" id="ARBA00022475"/>
    </source>
</evidence>
<dbReference type="PANTHER" id="PTHR37838:SF1">
    <property type="entry name" value="NA(+)-TRANSLOCATING NADH-QUINONE REDUCTASE SUBUNIT C"/>
    <property type="match status" value="1"/>
</dbReference>
<keyword evidence="6 16" id="KW-0288">FMN</keyword>
<accession>A0ABM9B1S4</accession>
<comment type="subunit">
    <text evidence="16">Composed of six subunits; NqrA, NqrB, NqrC, NqrD, NqrE and NqrF.</text>
</comment>
<evidence type="ECO:0000256" key="6">
    <source>
        <dbReference type="ARBA" id="ARBA00022643"/>
    </source>
</evidence>
<keyword evidence="19" id="KW-1185">Reference proteome</keyword>
<dbReference type="EMBL" id="CAKLPZ010000002">
    <property type="protein sequence ID" value="CAH1000606.1"/>
    <property type="molecule type" value="Genomic_DNA"/>
</dbReference>
<keyword evidence="5 16" id="KW-0285">Flavoprotein</keyword>
<comment type="similarity">
    <text evidence="16">Belongs to the NqrC family.</text>
</comment>
<feature type="modified residue" description="FMN phosphoryl threonine" evidence="16">
    <location>
        <position position="212"/>
    </location>
</feature>
<feature type="domain" description="FMN-binding" evidence="17">
    <location>
        <begin position="131"/>
        <end position="229"/>
    </location>
</feature>
<keyword evidence="2 16" id="KW-1003">Cell membrane</keyword>
<evidence type="ECO:0000256" key="7">
    <source>
        <dbReference type="ARBA" id="ARBA00022692"/>
    </source>
</evidence>
<evidence type="ECO:0000256" key="1">
    <source>
        <dbReference type="ARBA" id="ARBA00022448"/>
    </source>
</evidence>
<evidence type="ECO:0000259" key="17">
    <source>
        <dbReference type="SMART" id="SM00900"/>
    </source>
</evidence>